<keyword evidence="4 7" id="KW-1133">Transmembrane helix</keyword>
<evidence type="ECO:0000256" key="7">
    <source>
        <dbReference type="RuleBase" id="RU079119"/>
    </source>
</evidence>
<accession>A0AAU9ILS9</accession>
<dbReference type="GO" id="GO:0019706">
    <property type="term" value="F:protein-cysteine S-palmitoyltransferase activity"/>
    <property type="evidence" value="ECO:0007669"/>
    <property type="project" value="UniProtKB-EC"/>
</dbReference>
<comment type="subcellular location">
    <subcellularLocation>
        <location evidence="1">Membrane</location>
        <topology evidence="1">Multi-pass membrane protein</topology>
    </subcellularLocation>
</comment>
<evidence type="ECO:0000313" key="10">
    <source>
        <dbReference type="Proteomes" id="UP001162131"/>
    </source>
</evidence>
<evidence type="ECO:0000256" key="6">
    <source>
        <dbReference type="ARBA" id="ARBA00023315"/>
    </source>
</evidence>
<proteinExistence type="inferred from homology"/>
<evidence type="ECO:0000259" key="8">
    <source>
        <dbReference type="Pfam" id="PF01529"/>
    </source>
</evidence>
<dbReference type="EC" id="2.3.1.225" evidence="7"/>
<dbReference type="PROSITE" id="PS50216">
    <property type="entry name" value="DHHC"/>
    <property type="match status" value="1"/>
</dbReference>
<dbReference type="Proteomes" id="UP001162131">
    <property type="component" value="Unassembled WGS sequence"/>
</dbReference>
<reference evidence="9" key="1">
    <citation type="submission" date="2021-09" db="EMBL/GenBank/DDBJ databases">
        <authorList>
            <consortium name="AG Swart"/>
            <person name="Singh M."/>
            <person name="Singh A."/>
            <person name="Seah K."/>
            <person name="Emmerich C."/>
        </authorList>
    </citation>
    <scope>NUCLEOTIDE SEQUENCE</scope>
    <source>
        <strain evidence="9">ATCC30299</strain>
    </source>
</reference>
<dbReference type="GO" id="GO:0016020">
    <property type="term" value="C:membrane"/>
    <property type="evidence" value="ECO:0007669"/>
    <property type="project" value="UniProtKB-SubCell"/>
</dbReference>
<comment type="domain">
    <text evidence="7">The DHHC domain is required for palmitoyltransferase activity.</text>
</comment>
<keyword evidence="10" id="KW-1185">Reference proteome</keyword>
<keyword evidence="3 7" id="KW-0812">Transmembrane</keyword>
<feature type="transmembrane region" description="Helical" evidence="7">
    <location>
        <begin position="174"/>
        <end position="198"/>
    </location>
</feature>
<feature type="transmembrane region" description="Helical" evidence="7">
    <location>
        <begin position="58"/>
        <end position="78"/>
    </location>
</feature>
<dbReference type="PANTHER" id="PTHR12246">
    <property type="entry name" value="PALMITOYLTRANSFERASE ZDHHC16"/>
    <property type="match status" value="1"/>
</dbReference>
<feature type="transmembrane region" description="Helical" evidence="7">
    <location>
        <begin position="142"/>
        <end position="162"/>
    </location>
</feature>
<name>A0AAU9ILS9_9CILI</name>
<comment type="catalytic activity">
    <reaction evidence="7">
        <text>L-cysteinyl-[protein] + hexadecanoyl-CoA = S-hexadecanoyl-L-cysteinyl-[protein] + CoA</text>
        <dbReference type="Rhea" id="RHEA:36683"/>
        <dbReference type="Rhea" id="RHEA-COMP:10131"/>
        <dbReference type="Rhea" id="RHEA-COMP:11032"/>
        <dbReference type="ChEBI" id="CHEBI:29950"/>
        <dbReference type="ChEBI" id="CHEBI:57287"/>
        <dbReference type="ChEBI" id="CHEBI:57379"/>
        <dbReference type="ChEBI" id="CHEBI:74151"/>
        <dbReference type="EC" id="2.3.1.225"/>
    </reaction>
</comment>
<gene>
    <name evidence="9" type="ORF">BSTOLATCC_MIC8387</name>
</gene>
<evidence type="ECO:0000256" key="5">
    <source>
        <dbReference type="ARBA" id="ARBA00023136"/>
    </source>
</evidence>
<feature type="domain" description="Palmitoyltransferase DHHC" evidence="8">
    <location>
        <begin position="99"/>
        <end position="207"/>
    </location>
</feature>
<dbReference type="EMBL" id="CAJZBQ010000010">
    <property type="protein sequence ID" value="CAG9313108.1"/>
    <property type="molecule type" value="Genomic_DNA"/>
</dbReference>
<evidence type="ECO:0000313" key="9">
    <source>
        <dbReference type="EMBL" id="CAG9313108.1"/>
    </source>
</evidence>
<dbReference type="AlphaFoldDB" id="A0AAU9ILS9"/>
<dbReference type="InterPro" id="IPR001594">
    <property type="entry name" value="Palmitoyltrfase_DHHC"/>
</dbReference>
<evidence type="ECO:0000256" key="1">
    <source>
        <dbReference type="ARBA" id="ARBA00004141"/>
    </source>
</evidence>
<comment type="caution">
    <text evidence="9">The sequence shown here is derived from an EMBL/GenBank/DDBJ whole genome shotgun (WGS) entry which is preliminary data.</text>
</comment>
<feature type="transmembrane region" description="Helical" evidence="7">
    <location>
        <begin position="21"/>
        <end position="46"/>
    </location>
</feature>
<keyword evidence="6 7" id="KW-0012">Acyltransferase</keyword>
<dbReference type="Pfam" id="PF01529">
    <property type="entry name" value="DHHC"/>
    <property type="match status" value="1"/>
</dbReference>
<organism evidence="9 10">
    <name type="scientific">Blepharisma stoltei</name>
    <dbReference type="NCBI Taxonomy" id="1481888"/>
    <lineage>
        <taxon>Eukaryota</taxon>
        <taxon>Sar</taxon>
        <taxon>Alveolata</taxon>
        <taxon>Ciliophora</taxon>
        <taxon>Postciliodesmatophora</taxon>
        <taxon>Heterotrichea</taxon>
        <taxon>Heterotrichida</taxon>
        <taxon>Blepharismidae</taxon>
        <taxon>Blepharisma</taxon>
    </lineage>
</organism>
<dbReference type="InterPro" id="IPR039859">
    <property type="entry name" value="PFA4/ZDH16/20/ERF2-like"/>
</dbReference>
<protein>
    <recommendedName>
        <fullName evidence="7">Palmitoyltransferase</fullName>
        <ecNumber evidence="7">2.3.1.225</ecNumber>
    </recommendedName>
</protein>
<sequence>MPLAVHLAGLIRINSEKISNIIMRILGPILIVALFLLVGTVTYSYFNDVLPRIAPFYGIYQSLILTSLGLWFLFNILFNYIMCVIIGPGNPEDLPGFPKCKYCKKAKPPRAHHCSICKKCVLKMDHHCPWIHNCMGHKNHRYFLLFLTYITLGCLFYVGVSYPCLGARPRIATLQLSFVLSAVFSVVIAGFGGWHWFLALRGRTTIELFGIIGAPELKRIYDFSRGSWRKNLETVFGTQSLLICLMPRMSKLQFDGAYWPDTIHSI</sequence>
<evidence type="ECO:0000256" key="2">
    <source>
        <dbReference type="ARBA" id="ARBA00022679"/>
    </source>
</evidence>
<comment type="similarity">
    <text evidence="7">Belongs to the DHHC palmitoyltransferase family.</text>
</comment>
<keyword evidence="2 7" id="KW-0808">Transferase</keyword>
<evidence type="ECO:0000256" key="3">
    <source>
        <dbReference type="ARBA" id="ARBA00022692"/>
    </source>
</evidence>
<evidence type="ECO:0000256" key="4">
    <source>
        <dbReference type="ARBA" id="ARBA00022989"/>
    </source>
</evidence>
<keyword evidence="5 7" id="KW-0472">Membrane</keyword>